<accession>A0A484HKX7</accession>
<evidence type="ECO:0008006" key="2">
    <source>
        <dbReference type="Google" id="ProtNLM"/>
    </source>
</evidence>
<proteinExistence type="predicted"/>
<name>A0A484HKX7_9BACT</name>
<dbReference type="AlphaFoldDB" id="A0A484HKX7"/>
<reference evidence="1" key="1">
    <citation type="submission" date="2019-01" db="EMBL/GenBank/DDBJ databases">
        <authorList>
            <consortium name="Genoscope - CEA"/>
            <person name="William W."/>
        </authorList>
    </citation>
    <scope>NUCLEOTIDE SEQUENCE</scope>
    <source>
        <strain evidence="1">CR-1</strain>
    </source>
</reference>
<gene>
    <name evidence="1" type="ORF">EPICR_60053</name>
</gene>
<sequence>MAFETKEEVLEKIMSGAKPSCPHCKTEMSIWEVPPVPVGDGSGWGTPYLFVCFNDDCSLYLSGWEDIKEKYAHNASYRCICYPGTEQYECMPVFSPMGATGQIIDEQVQMQEEMLKESIKRGFSILADCYASKDSPGALRILLDPTEPMRVRVKAAEMIGDIGDLEAVEPIRNLKLGNEILEKETEGAVKKIHERHFTRECPFCAEIVKKRAKICKHCDKEIAGE</sequence>
<protein>
    <recommendedName>
        <fullName evidence="2">Zinc ribbon domain-containing protein</fullName>
    </recommendedName>
</protein>
<evidence type="ECO:0000313" key="1">
    <source>
        <dbReference type="EMBL" id="VEN75066.1"/>
    </source>
</evidence>
<dbReference type="EMBL" id="CAACVI010000049">
    <property type="protein sequence ID" value="VEN75066.1"/>
    <property type="molecule type" value="Genomic_DNA"/>
</dbReference>
<organism evidence="1">
    <name type="scientific">uncultured Desulfobacteraceae bacterium</name>
    <dbReference type="NCBI Taxonomy" id="218296"/>
    <lineage>
        <taxon>Bacteria</taxon>
        <taxon>Pseudomonadati</taxon>
        <taxon>Thermodesulfobacteriota</taxon>
        <taxon>Desulfobacteria</taxon>
        <taxon>Desulfobacterales</taxon>
        <taxon>Desulfobacteraceae</taxon>
        <taxon>environmental samples</taxon>
    </lineage>
</organism>